<reference evidence="2 3" key="1">
    <citation type="submission" date="2024-07" db="EMBL/GenBank/DDBJ databases">
        <authorList>
            <person name="Akdeniz Z."/>
        </authorList>
    </citation>
    <scope>NUCLEOTIDE SEQUENCE [LARGE SCALE GENOMIC DNA]</scope>
</reference>
<comment type="caution">
    <text evidence="2">The sequence shown here is derived from an EMBL/GenBank/DDBJ whole genome shotgun (WGS) entry which is preliminary data.</text>
</comment>
<evidence type="ECO:0000256" key="1">
    <source>
        <dbReference type="SAM" id="MobiDB-lite"/>
    </source>
</evidence>
<protein>
    <submittedName>
        <fullName evidence="2">Hypothetical_protein</fullName>
    </submittedName>
</protein>
<feature type="compositionally biased region" description="Basic and acidic residues" evidence="1">
    <location>
        <begin position="37"/>
        <end position="51"/>
    </location>
</feature>
<gene>
    <name evidence="2" type="ORF">HINF_LOCUS13791</name>
</gene>
<evidence type="ECO:0000313" key="2">
    <source>
        <dbReference type="EMBL" id="CAL5994938.1"/>
    </source>
</evidence>
<evidence type="ECO:0000313" key="3">
    <source>
        <dbReference type="Proteomes" id="UP001642409"/>
    </source>
</evidence>
<accession>A0ABP1HHS4</accession>
<keyword evidence="3" id="KW-1185">Reference proteome</keyword>
<dbReference type="Proteomes" id="UP001642409">
    <property type="component" value="Unassembled WGS sequence"/>
</dbReference>
<feature type="region of interest" description="Disordered" evidence="1">
    <location>
        <begin position="30"/>
        <end position="54"/>
    </location>
</feature>
<organism evidence="2 3">
    <name type="scientific">Hexamita inflata</name>
    <dbReference type="NCBI Taxonomy" id="28002"/>
    <lineage>
        <taxon>Eukaryota</taxon>
        <taxon>Metamonada</taxon>
        <taxon>Diplomonadida</taxon>
        <taxon>Hexamitidae</taxon>
        <taxon>Hexamitinae</taxon>
        <taxon>Hexamita</taxon>
    </lineage>
</organism>
<proteinExistence type="predicted"/>
<name>A0ABP1HHS4_9EUKA</name>
<dbReference type="EMBL" id="CAXDID020000032">
    <property type="protein sequence ID" value="CAL5994938.1"/>
    <property type="molecule type" value="Genomic_DNA"/>
</dbReference>
<sequence length="147" mass="17133">MLQTCAEPLFVSNPAGCGYPFHPSYSHVRTTARAKPKATERQERQEGRNQEGAEEVSFDSILTIQLILVFHSKRQRGLHRLEEQDVRQPLLRQYVFAFQSQIFNIFRTNFLEPVSCFLQMYMSQLINCAVRTCQPIKKQTMFSQQKS</sequence>